<protein>
    <submittedName>
        <fullName evidence="2">DUF4012 domain-containing protein</fullName>
    </submittedName>
</protein>
<organism evidence="2 3">
    <name type="scientific">Bifidobacterium avesanii</name>
    <dbReference type="NCBI Taxonomy" id="1798157"/>
    <lineage>
        <taxon>Bacteria</taxon>
        <taxon>Bacillati</taxon>
        <taxon>Actinomycetota</taxon>
        <taxon>Actinomycetes</taxon>
        <taxon>Bifidobacteriales</taxon>
        <taxon>Bifidobacteriaceae</taxon>
        <taxon>Bifidobacterium</taxon>
    </lineage>
</organism>
<feature type="region of interest" description="Disordered" evidence="1">
    <location>
        <begin position="636"/>
        <end position="699"/>
    </location>
</feature>
<dbReference type="AlphaFoldDB" id="A0A7K3TI14"/>
<proteinExistence type="predicted"/>
<evidence type="ECO:0000313" key="3">
    <source>
        <dbReference type="Proteomes" id="UP000469763"/>
    </source>
</evidence>
<reference evidence="2 3" key="1">
    <citation type="submission" date="2019-10" db="EMBL/GenBank/DDBJ databases">
        <title>Bifidobacterium from non-human primates.</title>
        <authorList>
            <person name="Modesto M."/>
        </authorList>
    </citation>
    <scope>NUCLEOTIDE SEQUENCE [LARGE SCALE GENOMIC DNA]</scope>
    <source>
        <strain evidence="2 3">TREC</strain>
    </source>
</reference>
<dbReference type="Pfam" id="PF13196">
    <property type="entry name" value="DUF4012"/>
    <property type="match status" value="1"/>
</dbReference>
<dbReference type="OrthoDB" id="3203519at2"/>
<dbReference type="InterPro" id="IPR025101">
    <property type="entry name" value="DUF4012"/>
</dbReference>
<keyword evidence="3" id="KW-1185">Reference proteome</keyword>
<evidence type="ECO:0000313" key="2">
    <source>
        <dbReference type="EMBL" id="NEG78692.1"/>
    </source>
</evidence>
<evidence type="ECO:0000256" key="1">
    <source>
        <dbReference type="SAM" id="MobiDB-lite"/>
    </source>
</evidence>
<dbReference type="EMBL" id="WHZY01000009">
    <property type="protein sequence ID" value="NEG78692.1"/>
    <property type="molecule type" value="Genomic_DNA"/>
</dbReference>
<accession>A0A7K3TI14</accession>
<sequence length="717" mass="75881">MRIFPRHVRGRSMRNLRAVTGWRMVARVLYVVLASFGGLLLSTFIVYGSSAVKMTYEADRMIGSAESLANAALGCGGDVDLSHASHTMVDAAGKLRDELDSPKWTIVRDHTSYGNDITAARTMLGAVADLVDGPFADLMGLSTQFSGFSMDDKTVDLSALLEIPGILANAHAVIGNEVNQLGSLAEPTIPAVANLVTSGRTMLESVDGLLAQYDDLVNLIPQLLGANGKRTYLVAIYNPAELRSGGGMVGNIAAVTADAGKVEIGDFVVTSSFEYGTQPLDDENKVEGAVFGDQVYRYPQTTTVNPNFQRAAVTLKNLWAAQKGNEGVDVSGVFALDPVFMQSLIGATGNVTLSDGKVLDGTNAVPFFLSDLYTAHPDFQDQDQYTNESSKRIMSSVFSNVGASTASGVLRAIRSSSADGHFKVWMEQTNELEALVQTQVLSPNAAGMLPDDPLNPTAGIYLTEAVASKLDWYLQVETSVTKTCGSTFASAGTSLSDLVKAKPRSTMMSAISQKTLGDEYTVQFTLRNTMTEEQAQTLPTFVTGETNSGTMQPRLFLMAPAGGEITSIAYESGDFVANGIVSGHQFINLRLTDGVKPESEVTVAFTVRAREDATAPLNVVTTPVINANGIYTGTNGQADDQCGTDVPDAQQDQRYGSGALDPSDLATAAPGDSATPTPSFAPEDQNSADTSGSALDSLDAFRGSMSCPVNLKSLVKA</sequence>
<gene>
    <name evidence="2" type="ORF">GFD22_06870</name>
</gene>
<feature type="compositionally biased region" description="Polar residues" evidence="1">
    <location>
        <begin position="674"/>
        <end position="694"/>
    </location>
</feature>
<name>A0A7K3TI14_9BIFI</name>
<dbReference type="Proteomes" id="UP000469763">
    <property type="component" value="Unassembled WGS sequence"/>
</dbReference>
<comment type="caution">
    <text evidence="2">The sequence shown here is derived from an EMBL/GenBank/DDBJ whole genome shotgun (WGS) entry which is preliminary data.</text>
</comment>